<reference evidence="1 2" key="1">
    <citation type="journal article" date="2018" name="Nat. Biotechnol.">
        <title>A standardized bacterial taxonomy based on genome phylogeny substantially revises the tree of life.</title>
        <authorList>
            <person name="Parks D.H."/>
            <person name="Chuvochina M."/>
            <person name="Waite D.W."/>
            <person name="Rinke C."/>
            <person name="Skarshewski A."/>
            <person name="Chaumeil P.A."/>
            <person name="Hugenholtz P."/>
        </authorList>
    </citation>
    <scope>NUCLEOTIDE SEQUENCE [LARGE SCALE GENOMIC DNA]</scope>
    <source>
        <strain evidence="1">UBA10045</strain>
    </source>
</reference>
<dbReference type="AlphaFoldDB" id="A0A3D3G605"/>
<gene>
    <name evidence="1" type="ORF">DIC32_10220</name>
</gene>
<sequence length="79" mass="8663">MDIKEVVKTAILRNSHEWGDEQAEAVLKAINEAGFVLIKSPITSEMQTAGKQTLGLGMFGYDLQDAVDAMIKAQEQSHD</sequence>
<organism evidence="1 2">
    <name type="scientific">Acinetobacter radioresistens</name>
    <dbReference type="NCBI Taxonomy" id="40216"/>
    <lineage>
        <taxon>Bacteria</taxon>
        <taxon>Pseudomonadati</taxon>
        <taxon>Pseudomonadota</taxon>
        <taxon>Gammaproteobacteria</taxon>
        <taxon>Moraxellales</taxon>
        <taxon>Moraxellaceae</taxon>
        <taxon>Acinetobacter</taxon>
    </lineage>
</organism>
<name>A0A3D3G605_ACIRA</name>
<accession>A0A3D3G605</accession>
<proteinExistence type="predicted"/>
<evidence type="ECO:0000313" key="1">
    <source>
        <dbReference type="EMBL" id="HCM31831.1"/>
    </source>
</evidence>
<protein>
    <submittedName>
        <fullName evidence="1">Uncharacterized protein</fullName>
    </submittedName>
</protein>
<dbReference type="Proteomes" id="UP000262257">
    <property type="component" value="Unassembled WGS sequence"/>
</dbReference>
<evidence type="ECO:0000313" key="2">
    <source>
        <dbReference type="Proteomes" id="UP000262257"/>
    </source>
</evidence>
<dbReference type="EMBL" id="DPXL01000126">
    <property type="protein sequence ID" value="HCM31831.1"/>
    <property type="molecule type" value="Genomic_DNA"/>
</dbReference>
<comment type="caution">
    <text evidence="1">The sequence shown here is derived from an EMBL/GenBank/DDBJ whole genome shotgun (WGS) entry which is preliminary data.</text>
</comment>